<dbReference type="EMBL" id="ML994742">
    <property type="protein sequence ID" value="KAF2175158.1"/>
    <property type="molecule type" value="Genomic_DNA"/>
</dbReference>
<feature type="modified residue" description="N6-(pyridoxal phosphate)lysine" evidence="6">
    <location>
        <position position="191"/>
    </location>
</feature>
<keyword evidence="8" id="KW-1185">Reference proteome</keyword>
<proteinExistence type="inferred from homology"/>
<dbReference type="InterPro" id="IPR036038">
    <property type="entry name" value="Aminotransferase-like"/>
</dbReference>
<sequence>MPFPPSPRDGIEWSKLSAAIQVNGHIQSRWSRETGIWSEPEFIQDPFLRVHGLAPVFHYGQEAYEGLKREAFRALGGEIHIVRPDFHASRLKHSSSLVSIPPIPKEHFLRCVHLAVGINAEFVPPNDTEGMLYIRPVVFGSGACILLDSTDEYPFCVYIITAGAYHGVEPLDALILEDFDRTAPRGTGSGKVGGNYSPVMLAKSEGFDITLHLDSQTRSEIEEFSTSAFVGVKVDGANITLVVPDSQNVMSSVTCDSVQHLARSLRWAVERRPIEYEELLHFSEIMACGTAVTLVPIKSITRKSTPDKFIYQNGNKEPGPCARKLAAMLQDIHKGRAKDTFGWLTEKMALPPQWGVEYIGIITPMNMKKSG</sequence>
<evidence type="ECO:0000256" key="3">
    <source>
        <dbReference type="ARBA" id="ARBA00022576"/>
    </source>
</evidence>
<protein>
    <submittedName>
        <fullName evidence="7">Branched-chain amino acid aminotransferase II</fullName>
    </submittedName>
</protein>
<dbReference type="OrthoDB" id="409992at2759"/>
<dbReference type="InterPro" id="IPR001544">
    <property type="entry name" value="Aminotrans_IV"/>
</dbReference>
<dbReference type="Pfam" id="PF01063">
    <property type="entry name" value="Aminotran_4"/>
    <property type="match status" value="1"/>
</dbReference>
<comment type="cofactor">
    <cofactor evidence="1">
        <name>pyridoxal 5'-phosphate</name>
        <dbReference type="ChEBI" id="CHEBI:597326"/>
    </cofactor>
</comment>
<evidence type="ECO:0000256" key="2">
    <source>
        <dbReference type="ARBA" id="ARBA00009320"/>
    </source>
</evidence>
<keyword evidence="4 7" id="KW-0808">Transferase</keyword>
<reference evidence="7" key="1">
    <citation type="journal article" date="2020" name="Stud. Mycol.">
        <title>101 Dothideomycetes genomes: a test case for predicting lifestyles and emergence of pathogens.</title>
        <authorList>
            <person name="Haridas S."/>
            <person name="Albert R."/>
            <person name="Binder M."/>
            <person name="Bloem J."/>
            <person name="Labutti K."/>
            <person name="Salamov A."/>
            <person name="Andreopoulos B."/>
            <person name="Baker S."/>
            <person name="Barry K."/>
            <person name="Bills G."/>
            <person name="Bluhm B."/>
            <person name="Cannon C."/>
            <person name="Castanera R."/>
            <person name="Culley D."/>
            <person name="Daum C."/>
            <person name="Ezra D."/>
            <person name="Gonzalez J."/>
            <person name="Henrissat B."/>
            <person name="Kuo A."/>
            <person name="Liang C."/>
            <person name="Lipzen A."/>
            <person name="Lutzoni F."/>
            <person name="Magnuson J."/>
            <person name="Mondo S."/>
            <person name="Nolan M."/>
            <person name="Ohm R."/>
            <person name="Pangilinan J."/>
            <person name="Park H.-J."/>
            <person name="Ramirez L."/>
            <person name="Alfaro M."/>
            <person name="Sun H."/>
            <person name="Tritt A."/>
            <person name="Yoshinaga Y."/>
            <person name="Zwiers L.-H."/>
            <person name="Turgeon B."/>
            <person name="Goodwin S."/>
            <person name="Spatafora J."/>
            <person name="Crous P."/>
            <person name="Grigoriev I."/>
        </authorList>
    </citation>
    <scope>NUCLEOTIDE SEQUENCE</scope>
    <source>
        <strain evidence="7">CBS 207.26</strain>
    </source>
</reference>
<dbReference type="PIRSF" id="PIRSF006468">
    <property type="entry name" value="BCAT1"/>
    <property type="match status" value="1"/>
</dbReference>
<evidence type="ECO:0000256" key="4">
    <source>
        <dbReference type="ARBA" id="ARBA00022679"/>
    </source>
</evidence>
<comment type="similarity">
    <text evidence="2">Belongs to the class-IV pyridoxal-phosphate-dependent aminotransferase family.</text>
</comment>
<evidence type="ECO:0000256" key="5">
    <source>
        <dbReference type="ARBA" id="ARBA00022898"/>
    </source>
</evidence>
<accession>A0A6A6D9I8</accession>
<keyword evidence="3 7" id="KW-0032">Aminotransferase</keyword>
<dbReference type="Gene3D" id="3.20.10.10">
    <property type="entry name" value="D-amino Acid Aminotransferase, subunit A, domain 2"/>
    <property type="match status" value="1"/>
</dbReference>
<evidence type="ECO:0000256" key="6">
    <source>
        <dbReference type="PIRSR" id="PIRSR006468-1"/>
    </source>
</evidence>
<dbReference type="InterPro" id="IPR043131">
    <property type="entry name" value="BCAT-like_N"/>
</dbReference>
<dbReference type="Proteomes" id="UP000800200">
    <property type="component" value="Unassembled WGS sequence"/>
</dbReference>
<keyword evidence="5" id="KW-0663">Pyridoxal phosphate</keyword>
<evidence type="ECO:0000256" key="1">
    <source>
        <dbReference type="ARBA" id="ARBA00001933"/>
    </source>
</evidence>
<dbReference type="PANTHER" id="PTHR42825:SF2">
    <property type="entry name" value="BRANCHED-CHAIN-AMINO-ACID AMINOTRANSFERASE 3, CHLOROPLASTIC-RELATED"/>
    <property type="match status" value="1"/>
</dbReference>
<gene>
    <name evidence="7" type="ORF">K469DRAFT_724403</name>
</gene>
<dbReference type="PANTHER" id="PTHR42825">
    <property type="entry name" value="AMINO ACID AMINOTRANSFERASE"/>
    <property type="match status" value="1"/>
</dbReference>
<name>A0A6A6D9I8_9PEZI</name>
<dbReference type="AlphaFoldDB" id="A0A6A6D9I8"/>
<dbReference type="GO" id="GO:0009081">
    <property type="term" value="P:branched-chain amino acid metabolic process"/>
    <property type="evidence" value="ECO:0007669"/>
    <property type="project" value="InterPro"/>
</dbReference>
<evidence type="ECO:0000313" key="7">
    <source>
        <dbReference type="EMBL" id="KAF2175158.1"/>
    </source>
</evidence>
<dbReference type="InterPro" id="IPR005786">
    <property type="entry name" value="B_amino_transII"/>
</dbReference>
<dbReference type="GO" id="GO:0004084">
    <property type="term" value="F:branched-chain-amino-acid transaminase activity"/>
    <property type="evidence" value="ECO:0007669"/>
    <property type="project" value="InterPro"/>
</dbReference>
<dbReference type="InterPro" id="IPR043132">
    <property type="entry name" value="BCAT-like_C"/>
</dbReference>
<dbReference type="SUPFAM" id="SSF56752">
    <property type="entry name" value="D-aminoacid aminotransferase-like PLP-dependent enzymes"/>
    <property type="match status" value="1"/>
</dbReference>
<organism evidence="7 8">
    <name type="scientific">Zopfia rhizophila CBS 207.26</name>
    <dbReference type="NCBI Taxonomy" id="1314779"/>
    <lineage>
        <taxon>Eukaryota</taxon>
        <taxon>Fungi</taxon>
        <taxon>Dikarya</taxon>
        <taxon>Ascomycota</taxon>
        <taxon>Pezizomycotina</taxon>
        <taxon>Dothideomycetes</taxon>
        <taxon>Dothideomycetes incertae sedis</taxon>
        <taxon>Zopfiaceae</taxon>
        <taxon>Zopfia</taxon>
    </lineage>
</organism>
<dbReference type="Gene3D" id="3.30.470.10">
    <property type="match status" value="1"/>
</dbReference>
<evidence type="ECO:0000313" key="8">
    <source>
        <dbReference type="Proteomes" id="UP000800200"/>
    </source>
</evidence>